<dbReference type="PANTHER" id="PTHR12468:SF2">
    <property type="entry name" value="GPI MANNOSYLTRANSFERASE 2"/>
    <property type="match status" value="1"/>
</dbReference>
<evidence type="ECO:0000256" key="10">
    <source>
        <dbReference type="SAM" id="Phobius"/>
    </source>
</evidence>
<sequence>MTRVTADADIDRRRRSRLNDVTALDPFVRRHSGVIPAVAAPAPDGIRRNVRRPIPGTWLARLRCVMRALLPAVIYLAGQALTMRLVAFVGTRHEQGFAELLNSWDGLHFLEIARNGYTFAVGPDIRNSPAFFPGYPALVRWTSDLTGVSLETAGFCASTVSGVAFAYGLVRLAGRLPGVDRRTAMLWVGLVCVAPLSIVLAMTYTESFFCALAVWSLACALENRWLWCGALALVAGLVRPTGFALSGALLLVAVIALVRRRATVRQLIAALVAPLGTIGYLGWVGLRAGSPTAFFDTQANGWGTKFDFGAGTLRFVTKALDTAPAVLDLVVVVVIGASIILLGLLVRQRRPLLLIAYTALVMVSNIGSDGIMNSKVRLMVPAFLLLLPVAVWLDRQSTAVRWTGITVFAMAGIWYSAYGLIIYRYAI</sequence>
<dbReference type="GO" id="GO:0000009">
    <property type="term" value="F:alpha-1,6-mannosyltransferase activity"/>
    <property type="evidence" value="ECO:0007669"/>
    <property type="project" value="InterPro"/>
</dbReference>
<evidence type="ECO:0000256" key="9">
    <source>
        <dbReference type="ARBA" id="ARBA00023136"/>
    </source>
</evidence>
<evidence type="ECO:0000256" key="2">
    <source>
        <dbReference type="ARBA" id="ARBA00004687"/>
    </source>
</evidence>
<dbReference type="RefSeq" id="WP_353649209.1">
    <property type="nucleotide sequence ID" value="NZ_CP159218.1"/>
</dbReference>
<feature type="transmembrane region" description="Helical" evidence="10">
    <location>
        <begin position="378"/>
        <end position="393"/>
    </location>
</feature>
<evidence type="ECO:0000256" key="8">
    <source>
        <dbReference type="ARBA" id="ARBA00022989"/>
    </source>
</evidence>
<feature type="transmembrane region" description="Helical" evidence="10">
    <location>
        <begin position="184"/>
        <end position="204"/>
    </location>
</feature>
<keyword evidence="9 10" id="KW-0472">Membrane</keyword>
<dbReference type="GO" id="GO:0016020">
    <property type="term" value="C:membrane"/>
    <property type="evidence" value="ECO:0007669"/>
    <property type="project" value="GOC"/>
</dbReference>
<dbReference type="InterPro" id="IPR007315">
    <property type="entry name" value="PIG-V/Gpi18"/>
</dbReference>
<dbReference type="PANTHER" id="PTHR12468">
    <property type="entry name" value="GPI MANNOSYLTRANSFERASE 2"/>
    <property type="match status" value="1"/>
</dbReference>
<gene>
    <name evidence="11" type="ORF">ABLG96_20795</name>
</gene>
<feature type="transmembrane region" description="Helical" evidence="10">
    <location>
        <begin position="152"/>
        <end position="172"/>
    </location>
</feature>
<evidence type="ECO:0000256" key="4">
    <source>
        <dbReference type="ARBA" id="ARBA00022676"/>
    </source>
</evidence>
<dbReference type="GO" id="GO:0006506">
    <property type="term" value="P:GPI anchor biosynthetic process"/>
    <property type="evidence" value="ECO:0007669"/>
    <property type="project" value="UniProtKB-KW"/>
</dbReference>
<protein>
    <submittedName>
        <fullName evidence="11">Mannosyltransferase family protein</fullName>
    </submittedName>
</protein>
<dbReference type="GO" id="GO:0004376">
    <property type="term" value="F:GPI mannosyltransferase activity"/>
    <property type="evidence" value="ECO:0007669"/>
    <property type="project" value="InterPro"/>
</dbReference>
<dbReference type="EMBL" id="CP159218">
    <property type="protein sequence ID" value="XCG63594.1"/>
    <property type="molecule type" value="Genomic_DNA"/>
</dbReference>
<keyword evidence="5" id="KW-0808">Transferase</keyword>
<name>A0AAU8DN36_9ACTN</name>
<evidence type="ECO:0000313" key="11">
    <source>
        <dbReference type="EMBL" id="XCG63594.1"/>
    </source>
</evidence>
<evidence type="ECO:0000256" key="3">
    <source>
        <dbReference type="ARBA" id="ARBA00022502"/>
    </source>
</evidence>
<organism evidence="11">
    <name type="scientific">Nakamurella sp. A5-74</name>
    <dbReference type="NCBI Taxonomy" id="3158264"/>
    <lineage>
        <taxon>Bacteria</taxon>
        <taxon>Bacillati</taxon>
        <taxon>Actinomycetota</taxon>
        <taxon>Actinomycetes</taxon>
        <taxon>Nakamurellales</taxon>
        <taxon>Nakamurellaceae</taxon>
        <taxon>Nakamurella</taxon>
    </lineage>
</organism>
<dbReference type="Pfam" id="PF04188">
    <property type="entry name" value="Mannosyl_trans2"/>
    <property type="match status" value="1"/>
</dbReference>
<evidence type="ECO:0000256" key="5">
    <source>
        <dbReference type="ARBA" id="ARBA00022679"/>
    </source>
</evidence>
<comment type="pathway">
    <text evidence="2">Glycolipid biosynthesis; glycosylphosphatidylinositol-anchor biosynthesis.</text>
</comment>
<feature type="transmembrane region" description="Helical" evidence="10">
    <location>
        <begin position="405"/>
        <end position="426"/>
    </location>
</feature>
<keyword evidence="4 11" id="KW-0328">Glycosyltransferase</keyword>
<feature type="transmembrane region" description="Helical" evidence="10">
    <location>
        <begin position="267"/>
        <end position="286"/>
    </location>
</feature>
<feature type="transmembrane region" description="Helical" evidence="10">
    <location>
        <begin position="68"/>
        <end position="90"/>
    </location>
</feature>
<proteinExistence type="predicted"/>
<feature type="transmembrane region" description="Helical" evidence="10">
    <location>
        <begin position="352"/>
        <end position="372"/>
    </location>
</feature>
<evidence type="ECO:0000256" key="6">
    <source>
        <dbReference type="ARBA" id="ARBA00022692"/>
    </source>
</evidence>
<comment type="subcellular location">
    <subcellularLocation>
        <location evidence="1">Endoplasmic reticulum membrane</location>
        <topology evidence="1">Multi-pass membrane protein</topology>
    </subcellularLocation>
</comment>
<keyword evidence="6 10" id="KW-0812">Transmembrane</keyword>
<feature type="transmembrane region" description="Helical" evidence="10">
    <location>
        <begin position="224"/>
        <end position="255"/>
    </location>
</feature>
<dbReference type="AlphaFoldDB" id="A0AAU8DN36"/>
<keyword evidence="7" id="KW-0256">Endoplasmic reticulum</keyword>
<evidence type="ECO:0000256" key="1">
    <source>
        <dbReference type="ARBA" id="ARBA00004477"/>
    </source>
</evidence>
<reference evidence="11" key="1">
    <citation type="submission" date="2024-05" db="EMBL/GenBank/DDBJ databases">
        <authorList>
            <person name="Cai S.Y."/>
            <person name="Jin L.M."/>
            <person name="Li H.R."/>
        </authorList>
    </citation>
    <scope>NUCLEOTIDE SEQUENCE</scope>
    <source>
        <strain evidence="11">A5-74</strain>
    </source>
</reference>
<evidence type="ECO:0000256" key="7">
    <source>
        <dbReference type="ARBA" id="ARBA00022824"/>
    </source>
</evidence>
<feature type="transmembrane region" description="Helical" evidence="10">
    <location>
        <begin position="325"/>
        <end position="345"/>
    </location>
</feature>
<keyword evidence="3" id="KW-0337">GPI-anchor biosynthesis</keyword>
<accession>A0AAU8DN36</accession>
<keyword evidence="8 10" id="KW-1133">Transmembrane helix</keyword>